<dbReference type="CDD" id="cd05233">
    <property type="entry name" value="SDR_c"/>
    <property type="match status" value="1"/>
</dbReference>
<dbReference type="EMBL" id="FNNI01000003">
    <property type="protein sequence ID" value="SDW87044.1"/>
    <property type="molecule type" value="Genomic_DNA"/>
</dbReference>
<dbReference type="OrthoDB" id="9806974at2"/>
<dbReference type="STRING" id="574349.SAMN05443545_10384"/>
<dbReference type="Proteomes" id="UP000198500">
    <property type="component" value="Unassembled WGS sequence"/>
</dbReference>
<accession>A0A1H2X3H5</accession>
<evidence type="ECO:0000313" key="2">
    <source>
        <dbReference type="EMBL" id="SDW87044.1"/>
    </source>
</evidence>
<dbReference type="RefSeq" id="WP_092568682.1">
    <property type="nucleotide sequence ID" value="NZ_BMXH01000004.1"/>
</dbReference>
<dbReference type="Gene3D" id="3.40.50.720">
    <property type="entry name" value="NAD(P)-binding Rossmann-like Domain"/>
    <property type="match status" value="1"/>
</dbReference>
<dbReference type="PROSITE" id="PS00061">
    <property type="entry name" value="ADH_SHORT"/>
    <property type="match status" value="1"/>
</dbReference>
<evidence type="ECO:0000313" key="3">
    <source>
        <dbReference type="Proteomes" id="UP000198500"/>
    </source>
</evidence>
<organism evidence="2 3">
    <name type="scientific">Aidingimonas halophila</name>
    <dbReference type="NCBI Taxonomy" id="574349"/>
    <lineage>
        <taxon>Bacteria</taxon>
        <taxon>Pseudomonadati</taxon>
        <taxon>Pseudomonadota</taxon>
        <taxon>Gammaproteobacteria</taxon>
        <taxon>Oceanospirillales</taxon>
        <taxon>Halomonadaceae</taxon>
        <taxon>Aidingimonas</taxon>
    </lineage>
</organism>
<gene>
    <name evidence="2" type="ORF">SAMN05443545_10384</name>
</gene>
<sequence>MATSFDFSGQHVCVTGASRGIGLAVAQAFAAAGAHVWVVAEDTSVVQAANEMTAATGARVQGLRCDVADQSAVQQAFEGIGTLDVLINNAGIELPTPVEESHSAIDDAFRRIMEVNVMGTWWVTRAAVPLMNSGGRILITSSIWGRTAVPGFAAYVASKHALIGLVRTLSQELGPRSIRVNAICPGWVRTEASLRSLAVMAQKRGISEEALTEEIAAGQSLEGLMEPADVAGLYLYLASESAANITGQAIPIDRGEVMA</sequence>
<dbReference type="InterPro" id="IPR002347">
    <property type="entry name" value="SDR_fam"/>
</dbReference>
<dbReference type="AlphaFoldDB" id="A0A1H2X3H5"/>
<dbReference type="InterPro" id="IPR036291">
    <property type="entry name" value="NAD(P)-bd_dom_sf"/>
</dbReference>
<dbReference type="InterPro" id="IPR020904">
    <property type="entry name" value="Sc_DH/Rdtase_CS"/>
</dbReference>
<dbReference type="FunFam" id="3.40.50.720:FF:000084">
    <property type="entry name" value="Short-chain dehydrogenase reductase"/>
    <property type="match status" value="1"/>
</dbReference>
<protein>
    <submittedName>
        <fullName evidence="2">3-hydroxybutyrate dehydrogenase</fullName>
    </submittedName>
</protein>
<dbReference type="SUPFAM" id="SSF51735">
    <property type="entry name" value="NAD(P)-binding Rossmann-fold domains"/>
    <property type="match status" value="1"/>
</dbReference>
<dbReference type="PANTHER" id="PTHR42879">
    <property type="entry name" value="3-OXOACYL-(ACYL-CARRIER-PROTEIN) REDUCTASE"/>
    <property type="match status" value="1"/>
</dbReference>
<dbReference type="PRINTS" id="PR00081">
    <property type="entry name" value="GDHRDH"/>
</dbReference>
<dbReference type="PRINTS" id="PR00080">
    <property type="entry name" value="SDRFAMILY"/>
</dbReference>
<dbReference type="Pfam" id="PF13561">
    <property type="entry name" value="adh_short_C2"/>
    <property type="match status" value="1"/>
</dbReference>
<keyword evidence="3" id="KW-1185">Reference proteome</keyword>
<reference evidence="2 3" key="1">
    <citation type="submission" date="2016-10" db="EMBL/GenBank/DDBJ databases">
        <authorList>
            <person name="de Groot N.N."/>
        </authorList>
    </citation>
    <scope>NUCLEOTIDE SEQUENCE [LARGE SCALE GENOMIC DNA]</scope>
    <source>
        <strain evidence="2 3">DSM 19219</strain>
    </source>
</reference>
<comment type="similarity">
    <text evidence="1">Belongs to the short-chain dehydrogenases/reductases (SDR) family.</text>
</comment>
<evidence type="ECO:0000256" key="1">
    <source>
        <dbReference type="ARBA" id="ARBA00006484"/>
    </source>
</evidence>
<dbReference type="GO" id="GO:0032787">
    <property type="term" value="P:monocarboxylic acid metabolic process"/>
    <property type="evidence" value="ECO:0007669"/>
    <property type="project" value="UniProtKB-ARBA"/>
</dbReference>
<proteinExistence type="inferred from homology"/>
<dbReference type="PANTHER" id="PTHR42879:SF2">
    <property type="entry name" value="3-OXOACYL-[ACYL-CARRIER-PROTEIN] REDUCTASE FABG"/>
    <property type="match status" value="1"/>
</dbReference>
<name>A0A1H2X3H5_9GAMM</name>
<dbReference type="InterPro" id="IPR050259">
    <property type="entry name" value="SDR"/>
</dbReference>